<evidence type="ECO:0000313" key="3">
    <source>
        <dbReference type="Proteomes" id="UP000001930"/>
    </source>
</evidence>
<dbReference type="HOGENOM" id="CLU_1583439_0_0_4"/>
<reference evidence="2 3" key="1">
    <citation type="journal article" date="2005" name="BMC Genomics">
        <title>Bacterial genome adaptation to niches: divergence of the potential virulence genes in three Burkholderia species of different survival strategies.</title>
        <authorList>
            <person name="Kim H.S."/>
            <person name="Schell M.A."/>
            <person name="Yu Y."/>
            <person name="Ulrich R.L."/>
            <person name="Sarria S.H."/>
            <person name="Nierman W.C."/>
            <person name="DeShazer D."/>
        </authorList>
    </citation>
    <scope>NUCLEOTIDE SEQUENCE [LARGE SCALE GENOMIC DNA]</scope>
    <source>
        <strain evidence="3">ATCC 700388 / DSM 13276 / CCUG 48851 / CIP 106301 / E264</strain>
    </source>
</reference>
<dbReference type="AlphaFoldDB" id="Q2T7P6"/>
<keyword evidence="3" id="KW-1185">Reference proteome</keyword>
<accession>Q2T7P6</accession>
<dbReference type="Proteomes" id="UP000001930">
    <property type="component" value="Chromosome II"/>
</dbReference>
<sequence length="168" mass="18213">MSNSARDASRSGACADRIVKRSAPLTRSRPPRTNAPLQNHTPINPPHRHTSSCSAPVETDAAGSGARPPRTSEWAHISTREEKNMKRSLIAFALTGIGVALSGAAHAVTVNIGRPAPVVAAPAAAPVVGWHGDRYWDGKRYWQRREWDERNRSRNACPPGHAKKGKMC</sequence>
<evidence type="ECO:0000256" key="1">
    <source>
        <dbReference type="SAM" id="MobiDB-lite"/>
    </source>
</evidence>
<evidence type="ECO:0000313" key="2">
    <source>
        <dbReference type="EMBL" id="ABC34594.1"/>
    </source>
</evidence>
<dbReference type="EMBL" id="CP000085">
    <property type="protein sequence ID" value="ABC34594.1"/>
    <property type="molecule type" value="Genomic_DNA"/>
</dbReference>
<dbReference type="KEGG" id="bte:BTH_II0603"/>
<proteinExistence type="predicted"/>
<feature type="region of interest" description="Disordered" evidence="1">
    <location>
        <begin position="1"/>
        <end position="75"/>
    </location>
</feature>
<organism evidence="2 3">
    <name type="scientific">Burkholderia thailandensis (strain ATCC 700388 / DSM 13276 / CCUG 48851 / CIP 106301 / E264)</name>
    <dbReference type="NCBI Taxonomy" id="271848"/>
    <lineage>
        <taxon>Bacteria</taxon>
        <taxon>Pseudomonadati</taxon>
        <taxon>Pseudomonadota</taxon>
        <taxon>Betaproteobacteria</taxon>
        <taxon>Burkholderiales</taxon>
        <taxon>Burkholderiaceae</taxon>
        <taxon>Burkholderia</taxon>
        <taxon>pseudomallei group</taxon>
    </lineage>
</organism>
<gene>
    <name evidence="2" type="ordered locus">BTH_II0603</name>
</gene>
<protein>
    <submittedName>
        <fullName evidence="2">Membrane protein, putative</fullName>
    </submittedName>
</protein>
<name>Q2T7P6_BURTA</name>